<keyword evidence="2" id="KW-1185">Reference proteome</keyword>
<dbReference type="EMBL" id="SLWM01000004">
    <property type="protein sequence ID" value="TCO25605.1"/>
    <property type="molecule type" value="Genomic_DNA"/>
</dbReference>
<accession>A0ABY2BQM4</accession>
<organism evidence="1 2">
    <name type="scientific">Kribbella orskensis</name>
    <dbReference type="NCBI Taxonomy" id="2512216"/>
    <lineage>
        <taxon>Bacteria</taxon>
        <taxon>Bacillati</taxon>
        <taxon>Actinomycetota</taxon>
        <taxon>Actinomycetes</taxon>
        <taxon>Propionibacteriales</taxon>
        <taxon>Kribbellaceae</taxon>
        <taxon>Kribbella</taxon>
    </lineage>
</organism>
<dbReference type="Gene3D" id="3.30.70.100">
    <property type="match status" value="1"/>
</dbReference>
<gene>
    <name evidence="1" type="ORF">EV644_104109</name>
</gene>
<comment type="caution">
    <text evidence="1">The sequence shown here is derived from an EMBL/GenBank/DDBJ whole genome shotgun (WGS) entry which is preliminary data.</text>
</comment>
<evidence type="ECO:0000313" key="1">
    <source>
        <dbReference type="EMBL" id="TCO25605.1"/>
    </source>
</evidence>
<evidence type="ECO:0008006" key="3">
    <source>
        <dbReference type="Google" id="ProtNLM"/>
    </source>
</evidence>
<dbReference type="RefSeq" id="WP_132188464.1">
    <property type="nucleotide sequence ID" value="NZ_SLWM01000004.1"/>
</dbReference>
<evidence type="ECO:0000313" key="2">
    <source>
        <dbReference type="Proteomes" id="UP000295818"/>
    </source>
</evidence>
<protein>
    <recommendedName>
        <fullName evidence="3">Antibiotic biosynthesis monooxygenase</fullName>
    </recommendedName>
</protein>
<name>A0ABY2BQM4_9ACTN</name>
<proteinExistence type="predicted"/>
<dbReference type="InterPro" id="IPR011008">
    <property type="entry name" value="Dimeric_a/b-barrel"/>
</dbReference>
<dbReference type="SUPFAM" id="SSF54909">
    <property type="entry name" value="Dimeric alpha+beta barrel"/>
    <property type="match status" value="1"/>
</dbReference>
<reference evidence="1 2" key="1">
    <citation type="journal article" date="2015" name="Stand. Genomic Sci.">
        <title>Genomic Encyclopedia of Bacterial and Archaeal Type Strains, Phase III: the genomes of soil and plant-associated and newly described type strains.</title>
        <authorList>
            <person name="Whitman W.B."/>
            <person name="Woyke T."/>
            <person name="Klenk H.P."/>
            <person name="Zhou Y."/>
            <person name="Lilburn T.G."/>
            <person name="Beck B.J."/>
            <person name="De Vos P."/>
            <person name="Vandamme P."/>
            <person name="Eisen J.A."/>
            <person name="Garrity G."/>
            <person name="Hugenholtz P."/>
            <person name="Kyrpides N.C."/>
        </authorList>
    </citation>
    <scope>NUCLEOTIDE SEQUENCE [LARGE SCALE GENOMIC DNA]</scope>
    <source>
        <strain evidence="1 2">VKM Ac-2538</strain>
    </source>
</reference>
<dbReference type="Proteomes" id="UP000295818">
    <property type="component" value="Unassembled WGS sequence"/>
</dbReference>
<sequence>MIARMWRGWVPTEKAAEYVEIVERTGMAGYRRTPGNEGAQLLTRDLGDGRTEIVTLSWWTDLDQIRAFAGDDIDHAKYYPEDDEYLLDREATVAHFDVASPSSP</sequence>